<dbReference type="SUPFAM" id="SSF50494">
    <property type="entry name" value="Trypsin-like serine proteases"/>
    <property type="match status" value="1"/>
</dbReference>
<protein>
    <submittedName>
        <fullName evidence="1">Uncharacterized protein</fullName>
    </submittedName>
</protein>
<sequence length="342" mass="38514">MLPSKRGADDLTRFSADNKRTCSGEEATDLSVSDIWSELSEEVASKLSRSVVSIALSNASLVRVLHDSETNGHDKLEIEVRHEGNVAIGFLEEYDLDLEIAVVKVMFVLDVYCLPLNHQVQFDPHGRKVVAVGYDISGSLLATSGTCTDSRGSQYSRYVMFSTCKLSEAMQGGALFDFCGNFFGMNLFCNMERPMFLPRSIILERLGHFRTLLKKNVFLNLVKPVRDKRRVRRAGVKLFSHPGGEYTTTRHWLSDAGIGGPLVDVNGNFIGMNYYGWRTGTPYLRFDLLCGILNYFKTGRTNYEKIKLHSLLPYPEAHIVKDGEKKPPNRYSFRDGALIVYK</sequence>
<accession>A0A1B6PB86</accession>
<dbReference type="PANTHER" id="PTHR18868">
    <property type="entry name" value="OS07G0665300 PROTEIN-RELATED"/>
    <property type="match status" value="1"/>
</dbReference>
<evidence type="ECO:0000313" key="2">
    <source>
        <dbReference type="Proteomes" id="UP000000768"/>
    </source>
</evidence>
<dbReference type="Proteomes" id="UP000000768">
    <property type="component" value="Chromosome 8"/>
</dbReference>
<dbReference type="PANTHER" id="PTHR18868:SF51">
    <property type="entry name" value="PROTEASE DO-LIKE 14"/>
    <property type="match status" value="1"/>
</dbReference>
<name>A0A1B6PB86_SORBI</name>
<dbReference type="InterPro" id="IPR009003">
    <property type="entry name" value="Peptidase_S1_PA"/>
</dbReference>
<dbReference type="Pfam" id="PF13365">
    <property type="entry name" value="Trypsin_2"/>
    <property type="match status" value="1"/>
</dbReference>
<organism evidence="1 2">
    <name type="scientific">Sorghum bicolor</name>
    <name type="common">Sorghum</name>
    <name type="synonym">Sorghum vulgare</name>
    <dbReference type="NCBI Taxonomy" id="4558"/>
    <lineage>
        <taxon>Eukaryota</taxon>
        <taxon>Viridiplantae</taxon>
        <taxon>Streptophyta</taxon>
        <taxon>Embryophyta</taxon>
        <taxon>Tracheophyta</taxon>
        <taxon>Spermatophyta</taxon>
        <taxon>Magnoliopsida</taxon>
        <taxon>Liliopsida</taxon>
        <taxon>Poales</taxon>
        <taxon>Poaceae</taxon>
        <taxon>PACMAD clade</taxon>
        <taxon>Panicoideae</taxon>
        <taxon>Andropogonodae</taxon>
        <taxon>Andropogoneae</taxon>
        <taxon>Sorghinae</taxon>
        <taxon>Sorghum</taxon>
    </lineage>
</organism>
<gene>
    <name evidence="1" type="ORF">SORBI_3008G023801</name>
</gene>
<dbReference type="eggNOG" id="ENOG502R3YH">
    <property type="taxonomic scope" value="Eukaryota"/>
</dbReference>
<evidence type="ECO:0000313" key="1">
    <source>
        <dbReference type="EMBL" id="KXG22901.2"/>
    </source>
</evidence>
<dbReference type="OMA" id="RTCCGEE"/>
<reference evidence="1 2" key="1">
    <citation type="journal article" date="2009" name="Nature">
        <title>The Sorghum bicolor genome and the diversification of grasses.</title>
        <authorList>
            <person name="Paterson A.H."/>
            <person name="Bowers J.E."/>
            <person name="Bruggmann R."/>
            <person name="Dubchak I."/>
            <person name="Grimwood J."/>
            <person name="Gundlach H."/>
            <person name="Haberer G."/>
            <person name="Hellsten U."/>
            <person name="Mitros T."/>
            <person name="Poliakov A."/>
            <person name="Schmutz J."/>
            <person name="Spannagl M."/>
            <person name="Tang H."/>
            <person name="Wang X."/>
            <person name="Wicker T."/>
            <person name="Bharti A.K."/>
            <person name="Chapman J."/>
            <person name="Feltus F.A."/>
            <person name="Gowik U."/>
            <person name="Grigoriev I.V."/>
            <person name="Lyons E."/>
            <person name="Maher C.A."/>
            <person name="Martis M."/>
            <person name="Narechania A."/>
            <person name="Otillar R.P."/>
            <person name="Penning B.W."/>
            <person name="Salamov A.A."/>
            <person name="Wang Y."/>
            <person name="Zhang L."/>
            <person name="Carpita N.C."/>
            <person name="Freeling M."/>
            <person name="Gingle A.R."/>
            <person name="Hash C.T."/>
            <person name="Keller B."/>
            <person name="Klein P."/>
            <person name="Kresovich S."/>
            <person name="McCann M.C."/>
            <person name="Ming R."/>
            <person name="Peterson D.G."/>
            <person name="Mehboob-ur-Rahman"/>
            <person name="Ware D."/>
            <person name="Westhoff P."/>
            <person name="Mayer K.F."/>
            <person name="Messing J."/>
            <person name="Rokhsar D.S."/>
        </authorList>
    </citation>
    <scope>NUCLEOTIDE SEQUENCE [LARGE SCALE GENOMIC DNA]</scope>
    <source>
        <strain evidence="2">cv. BTx623</strain>
    </source>
</reference>
<dbReference type="InParanoid" id="A0A1B6PB86"/>
<keyword evidence="2" id="KW-1185">Reference proteome</keyword>
<dbReference type="Gramene" id="KXG22901">
    <property type="protein sequence ID" value="KXG22901"/>
    <property type="gene ID" value="SORBI_3008G023801"/>
</dbReference>
<proteinExistence type="predicted"/>
<dbReference type="EMBL" id="CM000767">
    <property type="protein sequence ID" value="KXG22901.2"/>
    <property type="molecule type" value="Genomic_DNA"/>
</dbReference>
<dbReference type="AlphaFoldDB" id="A0A1B6PB86"/>
<reference evidence="2" key="2">
    <citation type="journal article" date="2018" name="Plant J.">
        <title>The Sorghum bicolor reference genome: improved assembly, gene annotations, a transcriptome atlas, and signatures of genome organization.</title>
        <authorList>
            <person name="McCormick R.F."/>
            <person name="Truong S.K."/>
            <person name="Sreedasyam A."/>
            <person name="Jenkins J."/>
            <person name="Shu S."/>
            <person name="Sims D."/>
            <person name="Kennedy M."/>
            <person name="Amirebrahimi M."/>
            <person name="Weers B.D."/>
            <person name="McKinley B."/>
            <person name="Mattison A."/>
            <person name="Morishige D.T."/>
            <person name="Grimwood J."/>
            <person name="Schmutz J."/>
            <person name="Mullet J.E."/>
        </authorList>
    </citation>
    <scope>NUCLEOTIDE SEQUENCE [LARGE SCALE GENOMIC DNA]</scope>
    <source>
        <strain evidence="2">cv. BTx623</strain>
    </source>
</reference>